<comment type="caution">
    <text evidence="2">The sequence shown here is derived from an EMBL/GenBank/DDBJ whole genome shotgun (WGS) entry which is preliminary data.</text>
</comment>
<proteinExistence type="predicted"/>
<evidence type="ECO:0000313" key="3">
    <source>
        <dbReference type="Proteomes" id="UP000236370"/>
    </source>
</evidence>
<evidence type="ECO:0000313" key="2">
    <source>
        <dbReference type="EMBL" id="PNI85197.1"/>
    </source>
</evidence>
<dbReference type="Proteomes" id="UP000236370">
    <property type="component" value="Unassembled WGS sequence"/>
</dbReference>
<feature type="non-terminal residue" evidence="2">
    <location>
        <position position="113"/>
    </location>
</feature>
<dbReference type="EMBL" id="NBAG03000213">
    <property type="protein sequence ID" value="PNI85197.1"/>
    <property type="molecule type" value="Genomic_DNA"/>
</dbReference>
<gene>
    <name evidence="2" type="ORF">CK820_G0001969</name>
</gene>
<sequence>MQEQEIGFISKYNEGLCVNTDPVSILTSILDMSLHRQMGSDRDLQSSASSVSLPSVKKAPKKRRISIGSLFRRKKDNKRKSRELNGGVDGIASIESIHSEMCTDKNSIFSTNT</sequence>
<name>A0A2J8PMF3_PANTR</name>
<reference evidence="2 3" key="1">
    <citation type="submission" date="2017-12" db="EMBL/GenBank/DDBJ databases">
        <title>High-resolution comparative analysis of great ape genomes.</title>
        <authorList>
            <person name="Pollen A."/>
            <person name="Hastie A."/>
            <person name="Hormozdiari F."/>
            <person name="Dougherty M."/>
            <person name="Liu R."/>
            <person name="Chaisson M."/>
            <person name="Hoppe E."/>
            <person name="Hill C."/>
            <person name="Pang A."/>
            <person name="Hillier L."/>
            <person name="Baker C."/>
            <person name="Armstrong J."/>
            <person name="Shendure J."/>
            <person name="Paten B."/>
            <person name="Wilson R."/>
            <person name="Chao H."/>
            <person name="Schneider V."/>
            <person name="Ventura M."/>
            <person name="Kronenberg Z."/>
            <person name="Murali S."/>
            <person name="Gordon D."/>
            <person name="Cantsilieris S."/>
            <person name="Munson K."/>
            <person name="Nelson B."/>
            <person name="Raja A."/>
            <person name="Underwood J."/>
            <person name="Diekhans M."/>
            <person name="Fiddes I."/>
            <person name="Haussler D."/>
            <person name="Eichler E."/>
        </authorList>
    </citation>
    <scope>NUCLEOTIDE SEQUENCE [LARGE SCALE GENOMIC DNA]</scope>
    <source>
        <strain evidence="2">Yerkes chimp pedigree #C0471</strain>
    </source>
</reference>
<evidence type="ECO:0000256" key="1">
    <source>
        <dbReference type="SAM" id="MobiDB-lite"/>
    </source>
</evidence>
<protein>
    <submittedName>
        <fullName evidence="2">RNF19A isoform 10</fullName>
    </submittedName>
</protein>
<organism evidence="2 3">
    <name type="scientific">Pan troglodytes</name>
    <name type="common">Chimpanzee</name>
    <dbReference type="NCBI Taxonomy" id="9598"/>
    <lineage>
        <taxon>Eukaryota</taxon>
        <taxon>Metazoa</taxon>
        <taxon>Chordata</taxon>
        <taxon>Craniata</taxon>
        <taxon>Vertebrata</taxon>
        <taxon>Euteleostomi</taxon>
        <taxon>Mammalia</taxon>
        <taxon>Eutheria</taxon>
        <taxon>Euarchontoglires</taxon>
        <taxon>Primates</taxon>
        <taxon>Haplorrhini</taxon>
        <taxon>Catarrhini</taxon>
        <taxon>Hominidae</taxon>
        <taxon>Pan</taxon>
    </lineage>
</organism>
<feature type="compositionally biased region" description="Low complexity" evidence="1">
    <location>
        <begin position="46"/>
        <end position="57"/>
    </location>
</feature>
<feature type="region of interest" description="Disordered" evidence="1">
    <location>
        <begin position="38"/>
        <end position="61"/>
    </location>
</feature>
<dbReference type="AlphaFoldDB" id="A0A2J8PMF3"/>
<accession>A0A2J8PMF3</accession>